<reference evidence="5" key="2">
    <citation type="submission" date="2025-08" db="UniProtKB">
        <authorList>
            <consortium name="Ensembl"/>
        </authorList>
    </citation>
    <scope>IDENTIFICATION</scope>
</reference>
<dbReference type="InterPro" id="IPR016024">
    <property type="entry name" value="ARM-type_fold"/>
</dbReference>
<dbReference type="PANTHER" id="PTHR23120">
    <property type="entry name" value="MAESTRO-RELATED HEAT DOMAIN-CONTAINING"/>
    <property type="match status" value="1"/>
</dbReference>
<evidence type="ECO:0000313" key="5">
    <source>
        <dbReference type="Ensembl" id="ENSCMMP00000000898.1"/>
    </source>
</evidence>
<dbReference type="InterPro" id="IPR011989">
    <property type="entry name" value="ARM-like"/>
</dbReference>
<reference evidence="5" key="1">
    <citation type="submission" date="2018-09" db="EMBL/GenBank/DDBJ databases">
        <title>Common duck and Muscovy duck high density SNP chip.</title>
        <authorList>
            <person name="Vignal A."/>
            <person name="Thebault N."/>
            <person name="Warren W.C."/>
        </authorList>
    </citation>
    <scope>NUCLEOTIDE SEQUENCE [LARGE SCALE GENOMIC DNA]</scope>
</reference>
<evidence type="ECO:0000313" key="6">
    <source>
        <dbReference type="Proteomes" id="UP000694556"/>
    </source>
</evidence>
<dbReference type="Gene3D" id="1.25.10.10">
    <property type="entry name" value="Leucine-rich Repeat Variant"/>
    <property type="match status" value="1"/>
</dbReference>
<dbReference type="AlphaFoldDB" id="A0A8C3B6V9"/>
<accession>A0A8C3B6V9</accession>
<dbReference type="Proteomes" id="UP000694556">
    <property type="component" value="Chromosome 7"/>
</dbReference>
<feature type="region of interest" description="Disordered" evidence="2">
    <location>
        <begin position="1"/>
        <end position="28"/>
    </location>
</feature>
<dbReference type="Pfam" id="PF21047">
    <property type="entry name" value="HEAT_Maestro"/>
    <property type="match status" value="1"/>
</dbReference>
<keyword evidence="1" id="KW-0677">Repeat</keyword>
<name>A0A8C3B6V9_CAIMO</name>
<feature type="compositionally biased region" description="Basic and acidic residues" evidence="2">
    <location>
        <begin position="55"/>
        <end position="66"/>
    </location>
</feature>
<dbReference type="Ensembl" id="ENSCMMT00000001024.1">
    <property type="protein sequence ID" value="ENSCMMP00000000898.1"/>
    <property type="gene ID" value="ENSCMMG00000000631.1"/>
</dbReference>
<dbReference type="SUPFAM" id="SSF48371">
    <property type="entry name" value="ARM repeat"/>
    <property type="match status" value="1"/>
</dbReference>
<organism evidence="5 6">
    <name type="scientific">Cairina moschata</name>
    <name type="common">Muscovy duck</name>
    <dbReference type="NCBI Taxonomy" id="8855"/>
    <lineage>
        <taxon>Eukaryota</taxon>
        <taxon>Metazoa</taxon>
        <taxon>Chordata</taxon>
        <taxon>Craniata</taxon>
        <taxon>Vertebrata</taxon>
        <taxon>Euteleostomi</taxon>
        <taxon>Archelosauria</taxon>
        <taxon>Archosauria</taxon>
        <taxon>Dinosauria</taxon>
        <taxon>Saurischia</taxon>
        <taxon>Theropoda</taxon>
        <taxon>Coelurosauria</taxon>
        <taxon>Aves</taxon>
        <taxon>Neognathae</taxon>
        <taxon>Galloanserae</taxon>
        <taxon>Anseriformes</taxon>
        <taxon>Anatidae</taxon>
        <taxon>Anatinae</taxon>
        <taxon>Cairina</taxon>
    </lineage>
</organism>
<feature type="domain" description="Maestro-like HEAT-repeats" evidence="3">
    <location>
        <begin position="90"/>
        <end position="161"/>
    </location>
</feature>
<sequence length="645" mass="74466">MAGRDPSMPKLAWTEEEEAKVNAPAAQQPYEQTEVQVLHAGWDQTEQKQQQQQDRVQKQEQERDQQQEQEAIAVELDKRVLHSVIHSHDAPGILRSIYQWLVSNTEQSAQHRLDKSLLQLAEKHPHDVVVTLLRCSPACDRAAVTMWRVMFVSSRTKKTVMVQLCRVLKDWPFHRTSTSDGDNTDVFALAATRVLWELLRPANYPMEAQMSFSLPLMVLLFQIFASSQQTPEEVETFFRECQQEEGIATSPSRFAVLTLKALLCRIGYDMVVFELGRRNVWETLLHAESHHWAVGRLARAMKSISRRERRRIVLYLEAWLSNNEPRWNVPAMAFLFEMLARKDLRMECVRALQLFPRHLRSECTAMRQVVLKGLKMLSRRPYVVKKMEFLLPEIMGILPELEGDVAGNALFVIKRVLKEMTIRTASPTALQLAERLPAFFDSESSSTQLQSIHFFRDVMKLFAAREKEQLKTRVRQGVIPLFFHLHDENQQVAKAAEETLLDAAKFLQRTQLVDLLERKQTWGLGECLLEDNSLNEHLRQSLPYLQSPQEPLRLEAVRFIGLIARRVRDWREELPIIYDAIQGMTDDVSSSVSSLATQTLFIIRAAVRLPHTVPGLRGLSYRLWRAWKMKRSVLSFLCCCCCAQG</sequence>
<evidence type="ECO:0000256" key="2">
    <source>
        <dbReference type="SAM" id="MobiDB-lite"/>
    </source>
</evidence>
<evidence type="ECO:0000256" key="1">
    <source>
        <dbReference type="ARBA" id="ARBA00022737"/>
    </source>
</evidence>
<proteinExistence type="predicted"/>
<dbReference type="InterPro" id="IPR055406">
    <property type="entry name" value="HEAT_Maestro"/>
</dbReference>
<reference evidence="5" key="3">
    <citation type="submission" date="2025-09" db="UniProtKB">
        <authorList>
            <consortium name="Ensembl"/>
        </authorList>
    </citation>
    <scope>IDENTIFICATION</scope>
</reference>
<evidence type="ECO:0000259" key="4">
    <source>
        <dbReference type="Pfam" id="PF23227"/>
    </source>
</evidence>
<keyword evidence="6" id="KW-1185">Reference proteome</keyword>
<dbReference type="PANTHER" id="PTHR23120:SF42">
    <property type="entry name" value="MAESTRO HEAT-LIKE REPEAT FAMILY MEMBER 3"/>
    <property type="match status" value="1"/>
</dbReference>
<dbReference type="Pfam" id="PF23227">
    <property type="entry name" value="HEAT_MROH2B_C"/>
    <property type="match status" value="1"/>
</dbReference>
<feature type="domain" description="Maestro/Maestro-like HEAT-repeats" evidence="4">
    <location>
        <begin position="357"/>
        <end position="600"/>
    </location>
</feature>
<evidence type="ECO:0000259" key="3">
    <source>
        <dbReference type="Pfam" id="PF21047"/>
    </source>
</evidence>
<dbReference type="InterPro" id="IPR045206">
    <property type="entry name" value="Maestro_heat-like_prot"/>
</dbReference>
<dbReference type="InterPro" id="IPR048465">
    <property type="entry name" value="Maestro-like_HEAT"/>
</dbReference>
<dbReference type="GO" id="GO:0005737">
    <property type="term" value="C:cytoplasm"/>
    <property type="evidence" value="ECO:0007669"/>
    <property type="project" value="TreeGrafter"/>
</dbReference>
<feature type="region of interest" description="Disordered" evidence="2">
    <location>
        <begin position="41"/>
        <end position="68"/>
    </location>
</feature>
<protein>
    <submittedName>
        <fullName evidence="5">Uncharacterized protein</fullName>
    </submittedName>
</protein>